<dbReference type="EMBL" id="CAXAJV020001288">
    <property type="protein sequence ID" value="CAL7938370.1"/>
    <property type="molecule type" value="Genomic_DNA"/>
</dbReference>
<sequence length="147" mass="16732">MDKLPQHCQENAITLKRNEYMNFEMMKNGHKTGFKFEKIPNFYIVDDKECFAVEMKTEGLKVGTATLATENMLNIKLLSLEDLSNVRNLNFLIPLEADAKQVSIEVLNDTIFIRAPLTSITKDWSSCSCLPIFLFKTNKVRGSTTSC</sequence>
<name>A0ABP1NFT3_XYLVO</name>
<dbReference type="Proteomes" id="UP001642520">
    <property type="component" value="Unassembled WGS sequence"/>
</dbReference>
<protein>
    <submittedName>
        <fullName evidence="1">Uncharacterized protein</fullName>
    </submittedName>
</protein>
<evidence type="ECO:0000313" key="1">
    <source>
        <dbReference type="EMBL" id="CAL7938370.1"/>
    </source>
</evidence>
<organism evidence="1 2">
    <name type="scientific">Xylocopa violacea</name>
    <name type="common">Violet carpenter bee</name>
    <name type="synonym">Apis violacea</name>
    <dbReference type="NCBI Taxonomy" id="135666"/>
    <lineage>
        <taxon>Eukaryota</taxon>
        <taxon>Metazoa</taxon>
        <taxon>Ecdysozoa</taxon>
        <taxon>Arthropoda</taxon>
        <taxon>Hexapoda</taxon>
        <taxon>Insecta</taxon>
        <taxon>Pterygota</taxon>
        <taxon>Neoptera</taxon>
        <taxon>Endopterygota</taxon>
        <taxon>Hymenoptera</taxon>
        <taxon>Apocrita</taxon>
        <taxon>Aculeata</taxon>
        <taxon>Apoidea</taxon>
        <taxon>Anthophila</taxon>
        <taxon>Apidae</taxon>
        <taxon>Xylocopa</taxon>
        <taxon>Xylocopa</taxon>
    </lineage>
</organism>
<accession>A0ABP1NFT3</accession>
<comment type="caution">
    <text evidence="1">The sequence shown here is derived from an EMBL/GenBank/DDBJ whole genome shotgun (WGS) entry which is preliminary data.</text>
</comment>
<gene>
    <name evidence="1" type="ORF">XYLVIOL_LOCUS3247</name>
</gene>
<evidence type="ECO:0000313" key="2">
    <source>
        <dbReference type="Proteomes" id="UP001642520"/>
    </source>
</evidence>
<proteinExistence type="predicted"/>
<reference evidence="1 2" key="1">
    <citation type="submission" date="2024-08" db="EMBL/GenBank/DDBJ databases">
        <authorList>
            <person name="Will J Nash"/>
            <person name="Angela Man"/>
            <person name="Seanna McTaggart"/>
            <person name="Kendall Baker"/>
            <person name="Tom Barker"/>
            <person name="Leah Catchpole"/>
            <person name="Alex Durrant"/>
            <person name="Karim Gharbi"/>
            <person name="Naomi Irish"/>
            <person name="Gemy Kaithakottil"/>
            <person name="Debby Ku"/>
            <person name="Aaliyah Providence"/>
            <person name="Felix Shaw"/>
            <person name="David Swarbreck"/>
            <person name="Chris Watkins"/>
            <person name="Ann M. McCartney"/>
            <person name="Giulio Formenti"/>
            <person name="Alice Mouton"/>
            <person name="Noel Vella"/>
            <person name="Bjorn M von Reumont"/>
            <person name="Adriana Vella"/>
            <person name="Wilfried Haerty"/>
        </authorList>
    </citation>
    <scope>NUCLEOTIDE SEQUENCE [LARGE SCALE GENOMIC DNA]</scope>
</reference>
<keyword evidence="2" id="KW-1185">Reference proteome</keyword>